<evidence type="ECO:0000313" key="2">
    <source>
        <dbReference type="EMBL" id="SFG28148.1"/>
    </source>
</evidence>
<dbReference type="AlphaFoldDB" id="A0A1I2QIL2"/>
<evidence type="ECO:0000313" key="3">
    <source>
        <dbReference type="Proteomes" id="UP000182135"/>
    </source>
</evidence>
<proteinExistence type="predicted"/>
<organism evidence="2 3">
    <name type="scientific">Clostridium cadaveris</name>
    <dbReference type="NCBI Taxonomy" id="1529"/>
    <lineage>
        <taxon>Bacteria</taxon>
        <taxon>Bacillati</taxon>
        <taxon>Bacillota</taxon>
        <taxon>Clostridia</taxon>
        <taxon>Eubacteriales</taxon>
        <taxon>Clostridiaceae</taxon>
        <taxon>Clostridium</taxon>
    </lineage>
</organism>
<sequence length="213" mass="23140">MKKIMIGTILATIMIGAVALTSGTYATLTAEDSVTNNLSTGSVKISVNENGFTDKTDWNGSKVDKLVQITNESKSPAIIRVSIIPRWVDETGNPWPGDTSVVEITFANIASNSSDTGSNQEGRWLKDGKGEYYYYTAIVPTNKNTVPIIESVSATIPDNLKSRYKGKKLIVDVKSETVLAAKNPNGSGAIYEKAWTNIQDENIKTMLSELSNR</sequence>
<name>A0A1I2QIL2_9CLOT</name>
<dbReference type="eggNOG" id="ENOG50346RT">
    <property type="taxonomic scope" value="Bacteria"/>
</dbReference>
<evidence type="ECO:0000256" key="1">
    <source>
        <dbReference type="SAM" id="SignalP"/>
    </source>
</evidence>
<protein>
    <submittedName>
        <fullName evidence="2">Alternate signal-mediated exported protein, CPF_0494 family</fullName>
    </submittedName>
</protein>
<gene>
    <name evidence="2" type="ORF">SAMN04487885_1447</name>
</gene>
<accession>A0A1I2QIL2</accession>
<feature type="signal peptide" evidence="1">
    <location>
        <begin position="1"/>
        <end position="26"/>
    </location>
</feature>
<dbReference type="RefSeq" id="WP_074846697.1">
    <property type="nucleotide sequence ID" value="NZ_FOOE01000044.1"/>
</dbReference>
<dbReference type="EMBL" id="FOOE01000044">
    <property type="protein sequence ID" value="SFG28148.1"/>
    <property type="molecule type" value="Genomic_DNA"/>
</dbReference>
<reference evidence="2 3" key="1">
    <citation type="submission" date="2016-10" db="EMBL/GenBank/DDBJ databases">
        <authorList>
            <person name="de Groot N.N."/>
        </authorList>
    </citation>
    <scope>NUCLEOTIDE SEQUENCE [LARGE SCALE GENOMIC DNA]</scope>
    <source>
        <strain evidence="2 3">NLAE-zl-G419</strain>
    </source>
</reference>
<keyword evidence="3" id="KW-1185">Reference proteome</keyword>
<dbReference type="Proteomes" id="UP000182135">
    <property type="component" value="Unassembled WGS sequence"/>
</dbReference>
<feature type="chain" id="PRO_5039692470" evidence="1">
    <location>
        <begin position="27"/>
        <end position="213"/>
    </location>
</feature>
<dbReference type="STRING" id="1529.SAMN04487885_1447"/>
<dbReference type="OrthoDB" id="1938110at2"/>
<keyword evidence="1" id="KW-0732">Signal</keyword>